<evidence type="ECO:0000256" key="1">
    <source>
        <dbReference type="SAM" id="Phobius"/>
    </source>
</evidence>
<dbReference type="EMBL" id="CP036273">
    <property type="protein sequence ID" value="QDU20693.1"/>
    <property type="molecule type" value="Genomic_DNA"/>
</dbReference>
<proteinExistence type="predicted"/>
<keyword evidence="1" id="KW-0812">Transmembrane</keyword>
<sequence>MTPPFACLPPVCRLLASLCLVGLVLVLGGMVKDPPPDPNAPPAPPSTFPGWWVTLLIFAAVAALMGFIGLIAAPV</sequence>
<gene>
    <name evidence="2" type="ORF">ETAA1_26500</name>
</gene>
<evidence type="ECO:0000313" key="3">
    <source>
        <dbReference type="Proteomes" id="UP000319576"/>
    </source>
</evidence>
<dbReference type="KEGG" id="uli:ETAA1_26500"/>
<keyword evidence="3" id="KW-1185">Reference proteome</keyword>
<protein>
    <submittedName>
        <fullName evidence="2">Uncharacterized protein</fullName>
    </submittedName>
</protein>
<dbReference type="RefSeq" id="WP_145238674.1">
    <property type="nucleotide sequence ID" value="NZ_CP036273.1"/>
</dbReference>
<dbReference type="AlphaFoldDB" id="A0A517XT78"/>
<keyword evidence="1" id="KW-1133">Transmembrane helix</keyword>
<organism evidence="2 3">
    <name type="scientific">Urbifossiella limnaea</name>
    <dbReference type="NCBI Taxonomy" id="2528023"/>
    <lineage>
        <taxon>Bacteria</taxon>
        <taxon>Pseudomonadati</taxon>
        <taxon>Planctomycetota</taxon>
        <taxon>Planctomycetia</taxon>
        <taxon>Gemmatales</taxon>
        <taxon>Gemmataceae</taxon>
        <taxon>Urbifossiella</taxon>
    </lineage>
</organism>
<feature type="transmembrane region" description="Helical" evidence="1">
    <location>
        <begin position="51"/>
        <end position="73"/>
    </location>
</feature>
<dbReference type="Proteomes" id="UP000319576">
    <property type="component" value="Chromosome"/>
</dbReference>
<evidence type="ECO:0000313" key="2">
    <source>
        <dbReference type="EMBL" id="QDU20693.1"/>
    </source>
</evidence>
<feature type="transmembrane region" description="Helical" evidence="1">
    <location>
        <begin position="12"/>
        <end position="31"/>
    </location>
</feature>
<name>A0A517XT78_9BACT</name>
<reference evidence="2 3" key="1">
    <citation type="submission" date="2019-02" db="EMBL/GenBank/DDBJ databases">
        <title>Deep-cultivation of Planctomycetes and their phenomic and genomic characterization uncovers novel biology.</title>
        <authorList>
            <person name="Wiegand S."/>
            <person name="Jogler M."/>
            <person name="Boedeker C."/>
            <person name="Pinto D."/>
            <person name="Vollmers J."/>
            <person name="Rivas-Marin E."/>
            <person name="Kohn T."/>
            <person name="Peeters S.H."/>
            <person name="Heuer A."/>
            <person name="Rast P."/>
            <person name="Oberbeckmann S."/>
            <person name="Bunk B."/>
            <person name="Jeske O."/>
            <person name="Meyerdierks A."/>
            <person name="Storesund J.E."/>
            <person name="Kallscheuer N."/>
            <person name="Luecker S."/>
            <person name="Lage O.M."/>
            <person name="Pohl T."/>
            <person name="Merkel B.J."/>
            <person name="Hornburger P."/>
            <person name="Mueller R.-W."/>
            <person name="Bruemmer F."/>
            <person name="Labrenz M."/>
            <person name="Spormann A.M."/>
            <person name="Op den Camp H."/>
            <person name="Overmann J."/>
            <person name="Amann R."/>
            <person name="Jetten M.S.M."/>
            <person name="Mascher T."/>
            <person name="Medema M.H."/>
            <person name="Devos D.P."/>
            <person name="Kaster A.-K."/>
            <person name="Ovreas L."/>
            <person name="Rohde M."/>
            <person name="Galperin M.Y."/>
            <person name="Jogler C."/>
        </authorList>
    </citation>
    <scope>NUCLEOTIDE SEQUENCE [LARGE SCALE GENOMIC DNA]</scope>
    <source>
        <strain evidence="2 3">ETA_A1</strain>
    </source>
</reference>
<accession>A0A517XT78</accession>
<keyword evidence="1" id="KW-0472">Membrane</keyword>